<dbReference type="Gene3D" id="3.40.50.150">
    <property type="entry name" value="Vaccinia Virus protein VP39"/>
    <property type="match status" value="1"/>
</dbReference>
<reference evidence="8 9" key="1">
    <citation type="submission" date="2018-08" db="EMBL/GenBank/DDBJ databases">
        <title>A genome reference for cultivated species of the human gut microbiota.</title>
        <authorList>
            <person name="Zou Y."/>
            <person name="Xue W."/>
            <person name="Luo G."/>
        </authorList>
    </citation>
    <scope>NUCLEOTIDE SEQUENCE [LARGE SCALE GENOMIC DNA]</scope>
    <source>
        <strain evidence="8 9">AF22-12AC</strain>
    </source>
</reference>
<protein>
    <recommendedName>
        <fullName evidence="6">Ribosomal RNA small subunit methyltransferase G</fullName>
        <ecNumber evidence="6">2.1.1.-</ecNumber>
    </recommendedName>
    <alternativeName>
        <fullName evidence="6">16S rRNA 7-methylguanosine methyltransferase</fullName>
        <shortName evidence="6">16S rRNA m7G methyltransferase</shortName>
    </alternativeName>
</protein>
<evidence type="ECO:0000313" key="8">
    <source>
        <dbReference type="EMBL" id="RGS37633.1"/>
    </source>
</evidence>
<comment type="subcellular location">
    <subcellularLocation>
        <location evidence="6">Cytoplasm</location>
    </subcellularLocation>
</comment>
<dbReference type="InterPro" id="IPR029063">
    <property type="entry name" value="SAM-dependent_MTases_sf"/>
</dbReference>
<evidence type="ECO:0000313" key="9">
    <source>
        <dbReference type="Proteomes" id="UP000266172"/>
    </source>
</evidence>
<gene>
    <name evidence="6" type="primary">rsmG</name>
    <name evidence="8" type="ORF">DWX93_13645</name>
</gene>
<evidence type="ECO:0000256" key="4">
    <source>
        <dbReference type="ARBA" id="ARBA00022679"/>
    </source>
</evidence>
<dbReference type="PANTHER" id="PTHR31760">
    <property type="entry name" value="S-ADENOSYL-L-METHIONINE-DEPENDENT METHYLTRANSFERASES SUPERFAMILY PROTEIN"/>
    <property type="match status" value="1"/>
</dbReference>
<dbReference type="FunFam" id="3.40.50.150:FF:000041">
    <property type="entry name" value="Ribosomal RNA small subunit methyltransferase G"/>
    <property type="match status" value="1"/>
</dbReference>
<evidence type="ECO:0000256" key="2">
    <source>
        <dbReference type="ARBA" id="ARBA00022552"/>
    </source>
</evidence>
<feature type="binding site" evidence="6">
    <location>
        <position position="85"/>
    </location>
    <ligand>
        <name>S-adenosyl-L-methionine</name>
        <dbReference type="ChEBI" id="CHEBI:59789"/>
    </ligand>
</feature>
<evidence type="ECO:0000256" key="3">
    <source>
        <dbReference type="ARBA" id="ARBA00022603"/>
    </source>
</evidence>
<dbReference type="GO" id="GO:0070043">
    <property type="term" value="F:rRNA (guanine-N7-)-methyltransferase activity"/>
    <property type="evidence" value="ECO:0007669"/>
    <property type="project" value="UniProtKB-UniRule"/>
</dbReference>
<sequence length="244" mass="27842">MAYNLEKFKKGLDDLQIHLDEKQMGQFLTYYELLVETNKVMNLTAITEFDEVIEKHFLDSLSLCRVKDLRSIEDRPETYRILDLGTGAGFPGIPLKIAFPKLQIVLADSLNKRIRFLQEVIDTLGLEDVTAVHGRAEEMGRNTLYREQFDLCVSRAVANLSSLSEYCLPFVKMGGAFISYKSGEVDEEAAQAKRAIYLLGGEVKDIYKFDLFDQKRSFVVIEKERKTPKAYPRKAGTPTKEPLQ</sequence>
<dbReference type="RefSeq" id="WP_014081348.1">
    <property type="nucleotide sequence ID" value="NZ_CAUGCI010000028.1"/>
</dbReference>
<comment type="caution">
    <text evidence="6">Lacks conserved residue(s) required for the propagation of feature annotation.</text>
</comment>
<evidence type="ECO:0000256" key="1">
    <source>
        <dbReference type="ARBA" id="ARBA00022490"/>
    </source>
</evidence>
<proteinExistence type="inferred from homology"/>
<keyword evidence="2 6" id="KW-0698">rRNA processing</keyword>
<keyword evidence="1 6" id="KW-0963">Cytoplasm</keyword>
<comment type="function">
    <text evidence="6">Specifically methylates the N7 position of a guanine in 16S rRNA.</text>
</comment>
<keyword evidence="5 6" id="KW-0949">S-adenosyl-L-methionine</keyword>
<dbReference type="Pfam" id="PF02527">
    <property type="entry name" value="GidB"/>
    <property type="match status" value="1"/>
</dbReference>
<feature type="binding site" evidence="6">
    <location>
        <position position="155"/>
    </location>
    <ligand>
        <name>S-adenosyl-L-methionine</name>
        <dbReference type="ChEBI" id="CHEBI:59789"/>
    </ligand>
</feature>
<dbReference type="EMBL" id="QRVL01000014">
    <property type="protein sequence ID" value="RGS37633.1"/>
    <property type="molecule type" value="Genomic_DNA"/>
</dbReference>
<dbReference type="SUPFAM" id="SSF53335">
    <property type="entry name" value="S-adenosyl-L-methionine-dependent methyltransferases"/>
    <property type="match status" value="1"/>
</dbReference>
<feature type="binding site" evidence="6">
    <location>
        <position position="90"/>
    </location>
    <ligand>
        <name>S-adenosyl-L-methionine</name>
        <dbReference type="ChEBI" id="CHEBI:59789"/>
    </ligand>
</feature>
<dbReference type="InterPro" id="IPR003682">
    <property type="entry name" value="rRNA_ssu_MeTfrase_G"/>
</dbReference>
<evidence type="ECO:0000256" key="5">
    <source>
        <dbReference type="ARBA" id="ARBA00022691"/>
    </source>
</evidence>
<keyword evidence="3 6" id="KW-0489">Methyltransferase</keyword>
<feature type="binding site" evidence="6">
    <location>
        <begin position="136"/>
        <end position="137"/>
    </location>
    <ligand>
        <name>S-adenosyl-L-methionine</name>
        <dbReference type="ChEBI" id="CHEBI:59789"/>
    </ligand>
</feature>
<dbReference type="OMA" id="AGMPNKK"/>
<dbReference type="PANTHER" id="PTHR31760:SF0">
    <property type="entry name" value="S-ADENOSYL-L-METHIONINE-DEPENDENT METHYLTRANSFERASES SUPERFAMILY PROTEIN"/>
    <property type="match status" value="1"/>
</dbReference>
<accession>A0A395V8J4</accession>
<dbReference type="HAMAP" id="MF_00074">
    <property type="entry name" value="16SrRNA_methyltr_G"/>
    <property type="match status" value="1"/>
</dbReference>
<dbReference type="GO" id="GO:0005829">
    <property type="term" value="C:cytosol"/>
    <property type="evidence" value="ECO:0007669"/>
    <property type="project" value="TreeGrafter"/>
</dbReference>
<name>A0A395V8J4_9FIRM</name>
<comment type="caution">
    <text evidence="8">The sequence shown here is derived from an EMBL/GenBank/DDBJ whole genome shotgun (WGS) entry which is preliminary data.</text>
</comment>
<dbReference type="PIRSF" id="PIRSF003078">
    <property type="entry name" value="GidB"/>
    <property type="match status" value="1"/>
</dbReference>
<dbReference type="GeneID" id="93725031"/>
<dbReference type="Proteomes" id="UP000266172">
    <property type="component" value="Unassembled WGS sequence"/>
</dbReference>
<feature type="region of interest" description="Disordered" evidence="7">
    <location>
        <begin position="225"/>
        <end position="244"/>
    </location>
</feature>
<dbReference type="EC" id="2.1.1.-" evidence="6"/>
<keyword evidence="4 6" id="KW-0808">Transferase</keyword>
<evidence type="ECO:0000256" key="7">
    <source>
        <dbReference type="SAM" id="MobiDB-lite"/>
    </source>
</evidence>
<organism evidence="8 9">
    <name type="scientific">Roseburia hominis</name>
    <dbReference type="NCBI Taxonomy" id="301301"/>
    <lineage>
        <taxon>Bacteria</taxon>
        <taxon>Bacillati</taxon>
        <taxon>Bacillota</taxon>
        <taxon>Clostridia</taxon>
        <taxon>Lachnospirales</taxon>
        <taxon>Lachnospiraceae</taxon>
        <taxon>Roseburia</taxon>
    </lineage>
</organism>
<dbReference type="CDD" id="cd02440">
    <property type="entry name" value="AdoMet_MTases"/>
    <property type="match status" value="1"/>
</dbReference>
<comment type="similarity">
    <text evidence="6">Belongs to the methyltransferase superfamily. RNA methyltransferase RsmG family.</text>
</comment>
<dbReference type="AlphaFoldDB" id="A0A395V8J4"/>
<evidence type="ECO:0000256" key="6">
    <source>
        <dbReference type="HAMAP-Rule" id="MF_00074"/>
    </source>
</evidence>
<dbReference type="NCBIfam" id="TIGR00138">
    <property type="entry name" value="rsmG_gidB"/>
    <property type="match status" value="1"/>
</dbReference>